<protein>
    <submittedName>
        <fullName evidence="1">Uncharacterized protein</fullName>
    </submittedName>
</protein>
<dbReference type="OrthoDB" id="1121716at2759"/>
<sequence>MSASTCRPELAVANYLFHYRSSFNVGEDLKLLPVLTQPDIQGQSAWEEIFNEEEMLVIHRVHLEMMRSNLETSTVQDIMPALLCNEISPNNEIIVVEDDDDAVMEVAVVNIEGIQVDPPNSPASVELSACHKFGDVGLGLVGCNHYLVPPTTCSGIDDTMTFWQGVLPEGYNTPFGDNIQNLVDHLDIGVANESLAHEVTQLSSNFDEHELCF</sequence>
<reference evidence="1" key="1">
    <citation type="submission" date="2019-07" db="EMBL/GenBank/DDBJ databases">
        <authorList>
            <person name="Dittberner H."/>
        </authorList>
    </citation>
    <scope>NUCLEOTIDE SEQUENCE [LARGE SCALE GENOMIC DNA]</scope>
</reference>
<comment type="caution">
    <text evidence="1">The sequence shown here is derived from an EMBL/GenBank/DDBJ whole genome shotgun (WGS) entry which is preliminary data.</text>
</comment>
<gene>
    <name evidence="1" type="ORF">ANE_LOCUS8401</name>
</gene>
<keyword evidence="2" id="KW-1185">Reference proteome</keyword>
<dbReference type="AlphaFoldDB" id="A0A565BAV9"/>
<evidence type="ECO:0000313" key="1">
    <source>
        <dbReference type="EMBL" id="VVA97956.1"/>
    </source>
</evidence>
<name>A0A565BAV9_9BRAS</name>
<dbReference type="Proteomes" id="UP000489600">
    <property type="component" value="Unassembled WGS sequence"/>
</dbReference>
<dbReference type="EMBL" id="CABITT030000003">
    <property type="protein sequence ID" value="VVA97956.1"/>
    <property type="molecule type" value="Genomic_DNA"/>
</dbReference>
<proteinExistence type="predicted"/>
<evidence type="ECO:0000313" key="2">
    <source>
        <dbReference type="Proteomes" id="UP000489600"/>
    </source>
</evidence>
<organism evidence="1 2">
    <name type="scientific">Arabis nemorensis</name>
    <dbReference type="NCBI Taxonomy" id="586526"/>
    <lineage>
        <taxon>Eukaryota</taxon>
        <taxon>Viridiplantae</taxon>
        <taxon>Streptophyta</taxon>
        <taxon>Embryophyta</taxon>
        <taxon>Tracheophyta</taxon>
        <taxon>Spermatophyta</taxon>
        <taxon>Magnoliopsida</taxon>
        <taxon>eudicotyledons</taxon>
        <taxon>Gunneridae</taxon>
        <taxon>Pentapetalae</taxon>
        <taxon>rosids</taxon>
        <taxon>malvids</taxon>
        <taxon>Brassicales</taxon>
        <taxon>Brassicaceae</taxon>
        <taxon>Arabideae</taxon>
        <taxon>Arabis</taxon>
    </lineage>
</organism>
<accession>A0A565BAV9</accession>